<name>A0A1X6ZC09_9RHOB</name>
<keyword evidence="2" id="KW-1185">Reference proteome</keyword>
<evidence type="ECO:0000313" key="2">
    <source>
        <dbReference type="Proteomes" id="UP000193207"/>
    </source>
</evidence>
<protein>
    <submittedName>
        <fullName evidence="1">Uncharacterized protein</fullName>
    </submittedName>
</protein>
<dbReference type="EMBL" id="FWFU01000003">
    <property type="protein sequence ID" value="SLN45239.1"/>
    <property type="molecule type" value="Genomic_DNA"/>
</dbReference>
<dbReference type="RefSeq" id="WP_085818026.1">
    <property type="nucleotide sequence ID" value="NZ_FWFU01000003.1"/>
</dbReference>
<dbReference type="OrthoDB" id="10007019at2"/>
<sequence>MTRTTHTPTRGLGALVIGATLAATVALPVSAMDYSQIEMMPRHYSEASFNQLSEHDIHMIDVAQKRGQRVLIGDRTPSESRAYVDQALNSGDGMMQVTRSGS</sequence>
<accession>A0A1X6ZC09</accession>
<organism evidence="1 2">
    <name type="scientific">Roseovarius halotolerans</name>
    <dbReference type="NCBI Taxonomy" id="505353"/>
    <lineage>
        <taxon>Bacteria</taxon>
        <taxon>Pseudomonadati</taxon>
        <taxon>Pseudomonadota</taxon>
        <taxon>Alphaproteobacteria</taxon>
        <taxon>Rhodobacterales</taxon>
        <taxon>Roseobacteraceae</taxon>
        <taxon>Roseovarius</taxon>
    </lineage>
</organism>
<evidence type="ECO:0000313" key="1">
    <source>
        <dbReference type="EMBL" id="SLN45239.1"/>
    </source>
</evidence>
<gene>
    <name evidence="1" type="ORF">ROH8110_02403</name>
</gene>
<dbReference type="Proteomes" id="UP000193207">
    <property type="component" value="Unassembled WGS sequence"/>
</dbReference>
<dbReference type="AlphaFoldDB" id="A0A1X6ZC09"/>
<reference evidence="1 2" key="1">
    <citation type="submission" date="2017-03" db="EMBL/GenBank/DDBJ databases">
        <authorList>
            <person name="Afonso C.L."/>
            <person name="Miller P.J."/>
            <person name="Scott M.A."/>
            <person name="Spackman E."/>
            <person name="Goraichik I."/>
            <person name="Dimitrov K.M."/>
            <person name="Suarez D.L."/>
            <person name="Swayne D.E."/>
        </authorList>
    </citation>
    <scope>NUCLEOTIDE SEQUENCE [LARGE SCALE GENOMIC DNA]</scope>
    <source>
        <strain evidence="1 2">CECT 8110</strain>
    </source>
</reference>
<proteinExistence type="predicted"/>